<evidence type="ECO:0000256" key="1">
    <source>
        <dbReference type="SAM" id="MobiDB-lite"/>
    </source>
</evidence>
<evidence type="ECO:0000313" key="2">
    <source>
        <dbReference type="EMBL" id="CAJ0932043.1"/>
    </source>
</evidence>
<protein>
    <submittedName>
        <fullName evidence="2">Uncharacterized protein</fullName>
    </submittedName>
</protein>
<feature type="compositionally biased region" description="Low complexity" evidence="1">
    <location>
        <begin position="260"/>
        <end position="269"/>
    </location>
</feature>
<name>A0ABN9L8C8_9NEOB</name>
<gene>
    <name evidence="2" type="ORF">RIMI_LOCUS4955798</name>
</gene>
<comment type="caution">
    <text evidence="2">The sequence shown here is derived from an EMBL/GenBank/DDBJ whole genome shotgun (WGS) entry which is preliminary data.</text>
</comment>
<feature type="compositionally biased region" description="Polar residues" evidence="1">
    <location>
        <begin position="92"/>
        <end position="106"/>
    </location>
</feature>
<reference evidence="2" key="1">
    <citation type="submission" date="2023-07" db="EMBL/GenBank/DDBJ databases">
        <authorList>
            <person name="Stuckert A."/>
        </authorList>
    </citation>
    <scope>NUCLEOTIDE SEQUENCE</scope>
</reference>
<sequence>MLLAMLRSEECIAVSRDDDVAVSRDRTSSSRETAMHGAVSRGVARSVSNRFDPGANGGVWHLLTFERLPVYFVNLFRRAEITWQGKRGRRSSAGSLDSNMEGSIISSPHMRRRATSTRECASRQSLPNSSSLLGSLFGSKRGKPSSQGHLVAGQAPPQHPTLISHQQHPTSHHLAQAEGQTQAQVHAQHSQYCHVPQNPPPYHHHHHYHPPQHIQPHQYHPHGQHSSHASYIQHPHAQHSHSGHSGHSAHSQHAPHHHSQPVPSTSTSTKPKHSGISTIV</sequence>
<feature type="region of interest" description="Disordered" evidence="1">
    <location>
        <begin position="87"/>
        <end position="280"/>
    </location>
</feature>
<proteinExistence type="predicted"/>
<dbReference type="EMBL" id="CAUEEQ010008241">
    <property type="protein sequence ID" value="CAJ0932043.1"/>
    <property type="molecule type" value="Genomic_DNA"/>
</dbReference>
<keyword evidence="3" id="KW-1185">Reference proteome</keyword>
<feature type="compositionally biased region" description="Polar residues" evidence="1">
    <location>
        <begin position="178"/>
        <end position="191"/>
    </location>
</feature>
<feature type="compositionally biased region" description="Low complexity" evidence="1">
    <location>
        <begin position="125"/>
        <end position="139"/>
    </location>
</feature>
<evidence type="ECO:0000313" key="3">
    <source>
        <dbReference type="Proteomes" id="UP001176940"/>
    </source>
</evidence>
<organism evidence="2 3">
    <name type="scientific">Ranitomeya imitator</name>
    <name type="common">mimic poison frog</name>
    <dbReference type="NCBI Taxonomy" id="111125"/>
    <lineage>
        <taxon>Eukaryota</taxon>
        <taxon>Metazoa</taxon>
        <taxon>Chordata</taxon>
        <taxon>Craniata</taxon>
        <taxon>Vertebrata</taxon>
        <taxon>Euteleostomi</taxon>
        <taxon>Amphibia</taxon>
        <taxon>Batrachia</taxon>
        <taxon>Anura</taxon>
        <taxon>Neobatrachia</taxon>
        <taxon>Hyloidea</taxon>
        <taxon>Dendrobatidae</taxon>
        <taxon>Dendrobatinae</taxon>
        <taxon>Ranitomeya</taxon>
    </lineage>
</organism>
<dbReference type="Proteomes" id="UP001176940">
    <property type="component" value="Unassembled WGS sequence"/>
</dbReference>
<accession>A0ABN9L8C8</accession>